<protein>
    <recommendedName>
        <fullName evidence="3">Immunity protein 21 of polymorphic toxin system</fullName>
    </recommendedName>
</protein>
<comment type="caution">
    <text evidence="1">The sequence shown here is derived from an EMBL/GenBank/DDBJ whole genome shotgun (WGS) entry which is preliminary data.</text>
</comment>
<proteinExistence type="predicted"/>
<evidence type="ECO:0008006" key="3">
    <source>
        <dbReference type="Google" id="ProtNLM"/>
    </source>
</evidence>
<dbReference type="Proteomes" id="UP001183629">
    <property type="component" value="Unassembled WGS sequence"/>
</dbReference>
<keyword evidence="2" id="KW-1185">Reference proteome</keyword>
<sequence>MRSVQSLGGPLILLPYDAVRSWTGSCGPGGEDEVDEEETEYWRVSELVRDYAEPVDAAGVQALVLANGRAPTAFMADLGLLVQVLAHGGRTPPLDRAREVLPRLEPARVTEWSCGGPGLLFDSARCGRGVHDGDGLPVALPAGRYRVSSGYWLPADDTDSSLALTTVEWLP</sequence>
<reference evidence="1 2" key="1">
    <citation type="submission" date="2023-07" db="EMBL/GenBank/DDBJ databases">
        <title>Sequencing the genomes of 1000 actinobacteria strains.</title>
        <authorList>
            <person name="Klenk H.-P."/>
        </authorList>
    </citation>
    <scope>NUCLEOTIDE SEQUENCE [LARGE SCALE GENOMIC DNA]</scope>
    <source>
        <strain evidence="1 2">DSM 44711</strain>
    </source>
</reference>
<dbReference type="Pfam" id="PF15589">
    <property type="entry name" value="Imm21"/>
    <property type="match status" value="1"/>
</dbReference>
<dbReference type="InterPro" id="IPR028961">
    <property type="entry name" value="Imm21"/>
</dbReference>
<name>A0AAE4D0E3_9ACTN</name>
<organism evidence="1 2">
    <name type="scientific">Catenuloplanes niger</name>
    <dbReference type="NCBI Taxonomy" id="587534"/>
    <lineage>
        <taxon>Bacteria</taxon>
        <taxon>Bacillati</taxon>
        <taxon>Actinomycetota</taxon>
        <taxon>Actinomycetes</taxon>
        <taxon>Micromonosporales</taxon>
        <taxon>Micromonosporaceae</taxon>
        <taxon>Catenuloplanes</taxon>
    </lineage>
</organism>
<evidence type="ECO:0000313" key="2">
    <source>
        <dbReference type="Proteomes" id="UP001183629"/>
    </source>
</evidence>
<gene>
    <name evidence="1" type="ORF">J2S44_008089</name>
</gene>
<dbReference type="RefSeq" id="WP_310428516.1">
    <property type="nucleotide sequence ID" value="NZ_JAVDYC010000001.1"/>
</dbReference>
<dbReference type="AlphaFoldDB" id="A0AAE4D0E3"/>
<dbReference type="EMBL" id="JAVDYC010000001">
    <property type="protein sequence ID" value="MDR7327839.1"/>
    <property type="molecule type" value="Genomic_DNA"/>
</dbReference>
<accession>A0AAE4D0E3</accession>
<evidence type="ECO:0000313" key="1">
    <source>
        <dbReference type="EMBL" id="MDR7327839.1"/>
    </source>
</evidence>